<dbReference type="AlphaFoldDB" id="A0A368NXZ8"/>
<dbReference type="InterPro" id="IPR007829">
    <property type="entry name" value="TM2"/>
</dbReference>
<accession>A0A368NXZ8</accession>
<feature type="transmembrane region" description="Helical" evidence="5">
    <location>
        <begin position="24"/>
        <end position="42"/>
    </location>
</feature>
<dbReference type="RefSeq" id="WP_060719143.1">
    <property type="nucleotide sequence ID" value="NZ_CP055265.1"/>
</dbReference>
<name>A0A368NXZ8_AGRVI</name>
<evidence type="ECO:0000256" key="4">
    <source>
        <dbReference type="ARBA" id="ARBA00023136"/>
    </source>
</evidence>
<feature type="domain" description="TM2" evidence="6">
    <location>
        <begin position="19"/>
        <end position="64"/>
    </location>
</feature>
<dbReference type="PANTHER" id="PTHR21016">
    <property type="entry name" value="BETA-AMYLOID BINDING PROTEIN-RELATED"/>
    <property type="match status" value="1"/>
</dbReference>
<dbReference type="OrthoDB" id="2004788at2"/>
<gene>
    <name evidence="7" type="ORF">DXT89_00555</name>
    <name evidence="8" type="ORF">GOZ88_15925</name>
</gene>
<dbReference type="Proteomes" id="UP000436911">
    <property type="component" value="Unassembled WGS sequence"/>
</dbReference>
<evidence type="ECO:0000313" key="10">
    <source>
        <dbReference type="Proteomes" id="UP000440716"/>
    </source>
</evidence>
<protein>
    <submittedName>
        <fullName evidence="8">NINE protein</fullName>
    </submittedName>
    <submittedName>
        <fullName evidence="7">TM2 domain-containing protein</fullName>
    </submittedName>
</protein>
<evidence type="ECO:0000256" key="3">
    <source>
        <dbReference type="ARBA" id="ARBA00022989"/>
    </source>
</evidence>
<keyword evidence="3 5" id="KW-1133">Transmembrane helix</keyword>
<evidence type="ECO:0000259" key="6">
    <source>
        <dbReference type="Pfam" id="PF05154"/>
    </source>
</evidence>
<dbReference type="GO" id="GO:0016020">
    <property type="term" value="C:membrane"/>
    <property type="evidence" value="ECO:0007669"/>
    <property type="project" value="UniProtKB-SubCell"/>
</dbReference>
<comment type="subcellular location">
    <subcellularLocation>
        <location evidence="1">Membrane</location>
        <topology evidence="1">Multi-pass membrane protein</topology>
    </subcellularLocation>
</comment>
<evidence type="ECO:0000256" key="1">
    <source>
        <dbReference type="ARBA" id="ARBA00004141"/>
    </source>
</evidence>
<evidence type="ECO:0000313" key="8">
    <source>
        <dbReference type="EMBL" id="MVA57592.1"/>
    </source>
</evidence>
<dbReference type="EMBL" id="WPHU01000006">
    <property type="protein sequence ID" value="MVA57592.1"/>
    <property type="molecule type" value="Genomic_DNA"/>
</dbReference>
<dbReference type="Pfam" id="PF05154">
    <property type="entry name" value="TM2"/>
    <property type="match status" value="1"/>
</dbReference>
<dbReference type="GeneID" id="60681763"/>
<evidence type="ECO:0000256" key="2">
    <source>
        <dbReference type="ARBA" id="ARBA00022692"/>
    </source>
</evidence>
<proteinExistence type="predicted"/>
<keyword evidence="2 5" id="KW-0812">Transmembrane</keyword>
<reference evidence="8 10" key="2">
    <citation type="submission" date="2019-12" db="EMBL/GenBank/DDBJ databases">
        <title>Whole-genome sequencing of Allorhizobium vitis.</title>
        <authorList>
            <person name="Gan H.M."/>
            <person name="Szegedi E."/>
            <person name="Burr T."/>
            <person name="Savka M.A."/>
        </authorList>
    </citation>
    <scope>NUCLEOTIDE SEQUENCE [LARGE SCALE GENOMIC DNA]</scope>
    <source>
        <strain evidence="8 10">CG415</strain>
    </source>
</reference>
<dbReference type="Proteomes" id="UP000440716">
    <property type="component" value="Unassembled WGS sequence"/>
</dbReference>
<comment type="caution">
    <text evidence="8">The sequence shown here is derived from an EMBL/GenBank/DDBJ whole genome shotgun (WGS) entry which is preliminary data.</text>
</comment>
<dbReference type="PANTHER" id="PTHR21016:SF25">
    <property type="entry name" value="TM2 DOMAIN-CONTAINING PROTEIN DDB_G0277895-RELATED"/>
    <property type="match status" value="1"/>
</dbReference>
<feature type="transmembrane region" description="Helical" evidence="5">
    <location>
        <begin position="49"/>
        <end position="80"/>
    </location>
</feature>
<evidence type="ECO:0000313" key="7">
    <source>
        <dbReference type="EMBL" id="KAA3531908.1"/>
    </source>
</evidence>
<sequence length="109" mass="11893">MAISTEQQILIEQRVTNEAKSMGASYALWFFVGYLGGHRFYLGRKGSAIAILLMTIAGWLLAVVGVGLILLAIVGLWLLIDAFLIPGMVAEHKNKVRSDLLQQALLSAH</sequence>
<dbReference type="InterPro" id="IPR050932">
    <property type="entry name" value="TM2D1-3-like"/>
</dbReference>
<evidence type="ECO:0000313" key="9">
    <source>
        <dbReference type="Proteomes" id="UP000436911"/>
    </source>
</evidence>
<keyword evidence="4 5" id="KW-0472">Membrane</keyword>
<organism evidence="8 10">
    <name type="scientific">Agrobacterium vitis</name>
    <name type="common">Rhizobium vitis</name>
    <dbReference type="NCBI Taxonomy" id="373"/>
    <lineage>
        <taxon>Bacteria</taxon>
        <taxon>Pseudomonadati</taxon>
        <taxon>Pseudomonadota</taxon>
        <taxon>Alphaproteobacteria</taxon>
        <taxon>Hyphomicrobiales</taxon>
        <taxon>Rhizobiaceae</taxon>
        <taxon>Rhizobium/Agrobacterium group</taxon>
        <taxon>Agrobacterium</taxon>
    </lineage>
</organism>
<dbReference type="EMBL" id="QUSG01000001">
    <property type="protein sequence ID" value="KAA3531908.1"/>
    <property type="molecule type" value="Genomic_DNA"/>
</dbReference>
<evidence type="ECO:0000256" key="5">
    <source>
        <dbReference type="SAM" id="Phobius"/>
    </source>
</evidence>
<reference evidence="7 9" key="1">
    <citation type="submission" date="2018-08" db="EMBL/GenBank/DDBJ databases">
        <title>Genome sequencing of Agrobacterium vitis strain ICMP 10754.</title>
        <authorList>
            <person name="Visnovsky S.B."/>
            <person name="Pitman A.R."/>
        </authorList>
    </citation>
    <scope>NUCLEOTIDE SEQUENCE [LARGE SCALE GENOMIC DNA]</scope>
    <source>
        <strain evidence="7 9">ICMP 10754</strain>
    </source>
</reference>